<evidence type="ECO:0000313" key="6">
    <source>
        <dbReference type="EMBL" id="KAJ7741668.1"/>
    </source>
</evidence>
<dbReference type="EMBL" id="JARKIB010000098">
    <property type="protein sequence ID" value="KAJ7741668.1"/>
    <property type="molecule type" value="Genomic_DNA"/>
</dbReference>
<proteinExistence type="predicted"/>
<dbReference type="GO" id="GO:0008270">
    <property type="term" value="F:zinc ion binding"/>
    <property type="evidence" value="ECO:0007669"/>
    <property type="project" value="UniProtKB-KW"/>
</dbReference>
<evidence type="ECO:0000256" key="2">
    <source>
        <dbReference type="ARBA" id="ARBA00022771"/>
    </source>
</evidence>
<sequence length="617" mass="69508">MPHRSLGLDNLSKLPLTYRRLANAAVNGTVLDLQKFLGHCIASPFSKPKLFLPVFFANLDPAGIPSVDQLDFVSRGIDSPIARALLSLRALVVGRKSFELPEAASVDLWPRIWQWIYFLDTYREQFPEASDKESYALYVATILDLQTDRETSDLIDATPGVRVVVGRAWALFVGLDNCFEELGFRDVCRYLHQNLRPFDPRHISEVTEGIGSTTELASVIVRHLNHLTPLKEVPAAYYSEGILLILDKTDNNRILKDALLATGIVRALTSMLRLLGGTSPRDPTGTLNNCLTIMSRIFTTYPAPMCVPDALRAGILRAIITCAPAHPRLREHMAHLVREILPPALIYHSVILCVDEALVGVSVWGYDPYFKRLPLFADWTRLIDLAQERAKIVHAYDGGEYPSKAAWNNPKCDNIHDKRDMKCCAACHRLNYCSVECQSTHWRGGHRDVCARLRALRLAQPEVISTRDRSFMRVLARHDYIVRQGPVLTEQVEVLYECPDMPYYLLFDYTSGWLNLEILSIDGVDVPTIPNDYQAQWLEHISRAAESEGRMQVAIMRFLQDARARFRMISMHSPSADLARVLGRIADSVPAGTDFAKTKPIVREQVRGLRGLIDAIV</sequence>
<organism evidence="6 7">
    <name type="scientific">Mycena metata</name>
    <dbReference type="NCBI Taxonomy" id="1033252"/>
    <lineage>
        <taxon>Eukaryota</taxon>
        <taxon>Fungi</taxon>
        <taxon>Dikarya</taxon>
        <taxon>Basidiomycota</taxon>
        <taxon>Agaricomycotina</taxon>
        <taxon>Agaricomycetes</taxon>
        <taxon>Agaricomycetidae</taxon>
        <taxon>Agaricales</taxon>
        <taxon>Marasmiineae</taxon>
        <taxon>Mycenaceae</taxon>
        <taxon>Mycena</taxon>
    </lineage>
</organism>
<evidence type="ECO:0000256" key="3">
    <source>
        <dbReference type="ARBA" id="ARBA00022833"/>
    </source>
</evidence>
<dbReference type="SUPFAM" id="SSF144232">
    <property type="entry name" value="HIT/MYND zinc finger-like"/>
    <property type="match status" value="1"/>
</dbReference>
<keyword evidence="7" id="KW-1185">Reference proteome</keyword>
<feature type="domain" description="MYND-type" evidence="5">
    <location>
        <begin position="409"/>
        <end position="450"/>
    </location>
</feature>
<evidence type="ECO:0000259" key="5">
    <source>
        <dbReference type="PROSITE" id="PS50865"/>
    </source>
</evidence>
<reference evidence="6" key="1">
    <citation type="submission" date="2023-03" db="EMBL/GenBank/DDBJ databases">
        <title>Massive genome expansion in bonnet fungi (Mycena s.s.) driven by repeated elements and novel gene families across ecological guilds.</title>
        <authorList>
            <consortium name="Lawrence Berkeley National Laboratory"/>
            <person name="Harder C.B."/>
            <person name="Miyauchi S."/>
            <person name="Viragh M."/>
            <person name="Kuo A."/>
            <person name="Thoen E."/>
            <person name="Andreopoulos B."/>
            <person name="Lu D."/>
            <person name="Skrede I."/>
            <person name="Drula E."/>
            <person name="Henrissat B."/>
            <person name="Morin E."/>
            <person name="Kohler A."/>
            <person name="Barry K."/>
            <person name="LaButti K."/>
            <person name="Morin E."/>
            <person name="Salamov A."/>
            <person name="Lipzen A."/>
            <person name="Mereny Z."/>
            <person name="Hegedus B."/>
            <person name="Baldrian P."/>
            <person name="Stursova M."/>
            <person name="Weitz H."/>
            <person name="Taylor A."/>
            <person name="Grigoriev I.V."/>
            <person name="Nagy L.G."/>
            <person name="Martin F."/>
            <person name="Kauserud H."/>
        </authorList>
    </citation>
    <scope>NUCLEOTIDE SEQUENCE</scope>
    <source>
        <strain evidence="6">CBHHK182m</strain>
    </source>
</reference>
<dbReference type="AlphaFoldDB" id="A0AAD7N1G1"/>
<name>A0AAD7N1G1_9AGAR</name>
<dbReference type="PROSITE" id="PS50865">
    <property type="entry name" value="ZF_MYND_2"/>
    <property type="match status" value="1"/>
</dbReference>
<keyword evidence="3" id="KW-0862">Zinc</keyword>
<protein>
    <recommendedName>
        <fullName evidence="5">MYND-type domain-containing protein</fullName>
    </recommendedName>
</protein>
<keyword evidence="2 4" id="KW-0863">Zinc-finger</keyword>
<dbReference type="InterPro" id="IPR002893">
    <property type="entry name" value="Znf_MYND"/>
</dbReference>
<gene>
    <name evidence="6" type="ORF">B0H16DRAFT_1564829</name>
</gene>
<comment type="caution">
    <text evidence="6">The sequence shown here is derived from an EMBL/GenBank/DDBJ whole genome shotgun (WGS) entry which is preliminary data.</text>
</comment>
<dbReference type="Gene3D" id="6.10.140.2220">
    <property type="match status" value="1"/>
</dbReference>
<keyword evidence="1" id="KW-0479">Metal-binding</keyword>
<evidence type="ECO:0000256" key="1">
    <source>
        <dbReference type="ARBA" id="ARBA00022723"/>
    </source>
</evidence>
<dbReference type="Proteomes" id="UP001215598">
    <property type="component" value="Unassembled WGS sequence"/>
</dbReference>
<dbReference type="Pfam" id="PF01753">
    <property type="entry name" value="zf-MYND"/>
    <property type="match status" value="1"/>
</dbReference>
<accession>A0AAD7N1G1</accession>
<evidence type="ECO:0000256" key="4">
    <source>
        <dbReference type="PROSITE-ProRule" id="PRU00134"/>
    </source>
</evidence>
<evidence type="ECO:0000313" key="7">
    <source>
        <dbReference type="Proteomes" id="UP001215598"/>
    </source>
</evidence>